<sequence>MAVSIQFLPFRSHGHHLYRQGLMLYFRSTGTFFTTARYGSATHVPPSLISRGAGWLGIEVLVNGVFDSVTGTCASVENAGLPADKNWKSKSHPNISRGIEVLVNGVFDSVTGTCASVENAGLPASTRIGSRRAIQISAGFMILFSVLENLEHFASIPLPIVAALNCVFFGYVCLGFLQYCNLNSFRNKFVLGFSFFMGISVPQYFRESYHIGSSSAHVPTSSGWFDYIVTVIFMSHTTVASLVALILDCSLSRATDATRKETGLHWWMRFSLYSSYIRNDEFYELPFGLNKLFPAL</sequence>
<dbReference type="AlphaFoldDB" id="A0A6A1V8X1"/>
<proteinExistence type="inferred from homology"/>
<dbReference type="PANTHER" id="PTHR11119">
    <property type="entry name" value="XANTHINE-URACIL / VITAMIN C PERMEASE FAMILY MEMBER"/>
    <property type="match status" value="1"/>
</dbReference>
<evidence type="ECO:0000256" key="2">
    <source>
        <dbReference type="ARBA" id="ARBA00008821"/>
    </source>
</evidence>
<gene>
    <name evidence="7" type="ORF">CJ030_MR6G006422</name>
</gene>
<comment type="similarity">
    <text evidence="2">Belongs to the nucleobase:cation symporter-2 (NCS2) (TC 2.A.40) family.</text>
</comment>
<keyword evidence="4 6" id="KW-1133">Transmembrane helix</keyword>
<dbReference type="Pfam" id="PF00860">
    <property type="entry name" value="Xan_ur_permease"/>
    <property type="match status" value="1"/>
</dbReference>
<keyword evidence="8" id="KW-1185">Reference proteome</keyword>
<evidence type="ECO:0000256" key="6">
    <source>
        <dbReference type="SAM" id="Phobius"/>
    </source>
</evidence>
<accession>A0A6A1V8X1</accession>
<keyword evidence="3 6" id="KW-0812">Transmembrane</keyword>
<feature type="transmembrane region" description="Helical" evidence="6">
    <location>
        <begin position="225"/>
        <end position="247"/>
    </location>
</feature>
<dbReference type="Proteomes" id="UP000516437">
    <property type="component" value="Chromosome 6"/>
</dbReference>
<feature type="transmembrane region" description="Helical" evidence="6">
    <location>
        <begin position="156"/>
        <end position="177"/>
    </location>
</feature>
<dbReference type="OrthoDB" id="1641903at2759"/>
<dbReference type="EMBL" id="RXIC02000024">
    <property type="protein sequence ID" value="KAB1208905.1"/>
    <property type="molecule type" value="Genomic_DNA"/>
</dbReference>
<evidence type="ECO:0000256" key="5">
    <source>
        <dbReference type="ARBA" id="ARBA00023136"/>
    </source>
</evidence>
<feature type="transmembrane region" description="Helical" evidence="6">
    <location>
        <begin position="189"/>
        <end position="205"/>
    </location>
</feature>
<protein>
    <submittedName>
        <fullName evidence="7">Putative nucleobase-ascorbate transporter 10</fullName>
    </submittedName>
</protein>
<dbReference type="GO" id="GO:0022857">
    <property type="term" value="F:transmembrane transporter activity"/>
    <property type="evidence" value="ECO:0007669"/>
    <property type="project" value="InterPro"/>
</dbReference>
<evidence type="ECO:0000313" key="8">
    <source>
        <dbReference type="Proteomes" id="UP000516437"/>
    </source>
</evidence>
<dbReference type="GO" id="GO:0016020">
    <property type="term" value="C:membrane"/>
    <property type="evidence" value="ECO:0007669"/>
    <property type="project" value="UniProtKB-SubCell"/>
</dbReference>
<comment type="caution">
    <text evidence="7">The sequence shown here is derived from an EMBL/GenBank/DDBJ whole genome shotgun (WGS) entry which is preliminary data.</text>
</comment>
<name>A0A6A1V8X1_9ROSI</name>
<evidence type="ECO:0000256" key="3">
    <source>
        <dbReference type="ARBA" id="ARBA00022692"/>
    </source>
</evidence>
<evidence type="ECO:0000256" key="4">
    <source>
        <dbReference type="ARBA" id="ARBA00022989"/>
    </source>
</evidence>
<evidence type="ECO:0000256" key="1">
    <source>
        <dbReference type="ARBA" id="ARBA00004141"/>
    </source>
</evidence>
<reference evidence="7 8" key="1">
    <citation type="journal article" date="2019" name="Plant Biotechnol. J.">
        <title>The red bayberry genome and genetic basis of sex determination.</title>
        <authorList>
            <person name="Jia H.M."/>
            <person name="Jia H.J."/>
            <person name="Cai Q.L."/>
            <person name="Wang Y."/>
            <person name="Zhao H.B."/>
            <person name="Yang W.F."/>
            <person name="Wang G.Y."/>
            <person name="Li Y.H."/>
            <person name="Zhan D.L."/>
            <person name="Shen Y.T."/>
            <person name="Niu Q.F."/>
            <person name="Chang L."/>
            <person name="Qiu J."/>
            <person name="Zhao L."/>
            <person name="Xie H.B."/>
            <person name="Fu W.Y."/>
            <person name="Jin J."/>
            <person name="Li X.W."/>
            <person name="Jiao Y."/>
            <person name="Zhou C.C."/>
            <person name="Tu T."/>
            <person name="Chai C.Y."/>
            <person name="Gao J.L."/>
            <person name="Fan L.J."/>
            <person name="van de Weg E."/>
            <person name="Wang J.Y."/>
            <person name="Gao Z.S."/>
        </authorList>
    </citation>
    <scope>NUCLEOTIDE SEQUENCE [LARGE SCALE GENOMIC DNA]</scope>
    <source>
        <tissue evidence="7">Leaves</tissue>
    </source>
</reference>
<dbReference type="InterPro" id="IPR006043">
    <property type="entry name" value="NCS2"/>
</dbReference>
<organism evidence="7 8">
    <name type="scientific">Morella rubra</name>
    <name type="common">Chinese bayberry</name>
    <dbReference type="NCBI Taxonomy" id="262757"/>
    <lineage>
        <taxon>Eukaryota</taxon>
        <taxon>Viridiplantae</taxon>
        <taxon>Streptophyta</taxon>
        <taxon>Embryophyta</taxon>
        <taxon>Tracheophyta</taxon>
        <taxon>Spermatophyta</taxon>
        <taxon>Magnoliopsida</taxon>
        <taxon>eudicotyledons</taxon>
        <taxon>Gunneridae</taxon>
        <taxon>Pentapetalae</taxon>
        <taxon>rosids</taxon>
        <taxon>fabids</taxon>
        <taxon>Fagales</taxon>
        <taxon>Myricaceae</taxon>
        <taxon>Morella</taxon>
    </lineage>
</organism>
<keyword evidence="5 6" id="KW-0472">Membrane</keyword>
<evidence type="ECO:0000313" key="7">
    <source>
        <dbReference type="EMBL" id="KAB1208905.1"/>
    </source>
</evidence>
<comment type="subcellular location">
    <subcellularLocation>
        <location evidence="1">Membrane</location>
        <topology evidence="1">Multi-pass membrane protein</topology>
    </subcellularLocation>
</comment>